<name>A0A1T4QS33_9FIRM</name>
<evidence type="ECO:0000259" key="8">
    <source>
        <dbReference type="Pfam" id="PF18537"/>
    </source>
</evidence>
<dbReference type="Gene3D" id="3.30.1650.10">
    <property type="entry name" value="Bifunctional carbon monoxide dehydrogenase/acetyl-coa synthase(codh/acs), Chain M, domain 3"/>
    <property type="match status" value="1"/>
</dbReference>
<keyword evidence="5" id="KW-0479">Metal-binding</keyword>
<accession>A0A1T4QS33</accession>
<dbReference type="PANTHER" id="PTHR42281:SF1">
    <property type="entry name" value="ACETYL-COA DECARBONYLASE_SYNTHASE COMPLEX SUBUNIT BETA 1"/>
    <property type="match status" value="1"/>
</dbReference>
<dbReference type="Gene3D" id="3.40.50.2030">
    <property type="match status" value="1"/>
</dbReference>
<evidence type="ECO:0000313" key="11">
    <source>
        <dbReference type="Proteomes" id="UP000189933"/>
    </source>
</evidence>
<dbReference type="OrthoDB" id="9759545at2"/>
<dbReference type="EMBL" id="FUXM01000021">
    <property type="protein sequence ID" value="SKA06301.1"/>
    <property type="molecule type" value="Genomic_DNA"/>
</dbReference>
<dbReference type="PANTHER" id="PTHR42281">
    <property type="match status" value="1"/>
</dbReference>
<dbReference type="Pfam" id="PF19436">
    <property type="entry name" value="ACS_CODH_B_C"/>
    <property type="match status" value="1"/>
</dbReference>
<protein>
    <recommendedName>
        <fullName evidence="1">CO-methylating acetyl-CoA synthase</fullName>
        <ecNumber evidence="1">2.3.1.169</ecNumber>
    </recommendedName>
</protein>
<reference evidence="11" key="1">
    <citation type="submission" date="2017-02" db="EMBL/GenBank/DDBJ databases">
        <authorList>
            <person name="Varghese N."/>
            <person name="Submissions S."/>
        </authorList>
    </citation>
    <scope>NUCLEOTIDE SEQUENCE [LARGE SCALE GENOMIC DNA]</scope>
    <source>
        <strain evidence="11">DSM 16521</strain>
    </source>
</reference>
<dbReference type="InterPro" id="IPR016099">
    <property type="entry name" value="Prismane-like_a/b-sand"/>
</dbReference>
<dbReference type="GO" id="GO:0051539">
    <property type="term" value="F:4 iron, 4 sulfur cluster binding"/>
    <property type="evidence" value="ECO:0007669"/>
    <property type="project" value="UniProtKB-KW"/>
</dbReference>
<organism evidence="10 11">
    <name type="scientific">Carboxydocella sporoproducens DSM 16521</name>
    <dbReference type="NCBI Taxonomy" id="1121270"/>
    <lineage>
        <taxon>Bacteria</taxon>
        <taxon>Bacillati</taxon>
        <taxon>Bacillota</taxon>
        <taxon>Clostridia</taxon>
        <taxon>Eubacteriales</taxon>
        <taxon>Clostridiales Family XVI. Incertae Sedis</taxon>
        <taxon>Carboxydocella</taxon>
    </lineage>
</organism>
<dbReference type="SUPFAM" id="SSF56821">
    <property type="entry name" value="Prismane protein-like"/>
    <property type="match status" value="1"/>
</dbReference>
<dbReference type="GO" id="GO:0043884">
    <property type="term" value="F:CO-methylating acetyl-CoA synthase activity"/>
    <property type="evidence" value="ECO:0007669"/>
    <property type="project" value="UniProtKB-EC"/>
</dbReference>
<evidence type="ECO:0000256" key="7">
    <source>
        <dbReference type="ARBA" id="ARBA00023014"/>
    </source>
</evidence>
<evidence type="ECO:0000313" key="10">
    <source>
        <dbReference type="EMBL" id="SKA06301.1"/>
    </source>
</evidence>
<dbReference type="Gene3D" id="1.10.8.190">
    <property type="entry name" value="Carbon monoxide dehydrogenase alpha subunit. Chain M, domain 1"/>
    <property type="match status" value="1"/>
</dbReference>
<keyword evidence="2" id="KW-0004">4Fe-4S</keyword>
<dbReference type="Pfam" id="PF18537">
    <property type="entry name" value="CODH_A_N"/>
    <property type="match status" value="1"/>
</dbReference>
<dbReference type="AlphaFoldDB" id="A0A1T4QS33"/>
<keyword evidence="7" id="KW-0411">Iron-sulfur</keyword>
<evidence type="ECO:0000256" key="5">
    <source>
        <dbReference type="ARBA" id="ARBA00022723"/>
    </source>
</evidence>
<evidence type="ECO:0000256" key="2">
    <source>
        <dbReference type="ARBA" id="ARBA00022485"/>
    </source>
</evidence>
<dbReference type="InterPro" id="IPR041350">
    <property type="entry name" value="CODH_A_N"/>
</dbReference>
<proteinExistence type="predicted"/>
<dbReference type="InterPro" id="IPR004461">
    <property type="entry name" value="CO_DH/Ac-CoA_synth_bsu"/>
</dbReference>
<evidence type="ECO:0000256" key="6">
    <source>
        <dbReference type="ARBA" id="ARBA00023004"/>
    </source>
</evidence>
<feature type="domain" description="Carbon monoxide dehydrogenase subunit alpha ,N-terminal" evidence="8">
    <location>
        <begin position="22"/>
        <end position="104"/>
    </location>
</feature>
<feature type="domain" description="CO dehydrogenase/acetyl-CoA synthase complex beta subunit C-terminal" evidence="9">
    <location>
        <begin position="466"/>
        <end position="710"/>
    </location>
</feature>
<dbReference type="EC" id="2.3.1.169" evidence="1"/>
<keyword evidence="6" id="KW-0408">Iron</keyword>
<dbReference type="NCBIfam" id="NF040764">
    <property type="entry name" value="CODH_ACS_al_bet"/>
    <property type="match status" value="1"/>
</dbReference>
<dbReference type="Gene3D" id="3.40.1470.10">
    <property type="entry name" value="Bifunctional carbon monoxide dehydrogenase/acetyl-coa synthase(codh/acs), Chain M, domain 5"/>
    <property type="match status" value="1"/>
</dbReference>
<sequence length="710" mass="79340">MSQTLFKDAYEGAIIALGYAKILLDKALQEYGPEAPIAYPDTAYKLPVMLSLSGEEVTKLGDLPPILSRVENQYLREALTFENAKLAGEATLYAAEVIEAIKYVNGNDPYAGDYFTGFLNDRILRKFGVPLVDFTIPGVAVIVGKARSTEELAAMIKDLQSKGMMLMLCNEVIEQCIEAGIKLGTDYIAFPLGDFTQVIHAVNFALRAGLAFGGIKPGRREEMLDYQARRVRAFVLFLGELDQVRIAAGFGAIDLGFPCITDQDLEEELPDWFVTEKDYKKMVQVAMELRGIKLKIVDIPVPVTIGPAFEGESIRKKDMYVEFGGGRKPGFELVRMMPLDDVEDHKIELIGPDVDQMEEGKAYPIGIIVDVAGRKMQEDFEPVLERRIHYFINYGEGLWHVAQRDLCWLRISKGAYEKGFRMKHFGEILYAKFKSEFPAIVDRVQVTIITDEEKVVEMREVAREKYAKRDARLRELTDEGVDTFYSCTLCQSFAPTHVCVVAPERVGLCGAVSWLDAKAAYEINPHGANQPIPKGECEDPIKGRWKSFDEFIFNNSQRTIEHVNFYTIMEYPMTSCGCFEAILAIVPELNGIMVVNREHAGETPCGMTFSTLAGTCGGGAQLPGFMGIGKSYMLSKKFIPADGGLARIVWMPKELKEQMREQLAERAEELGLGRDFVDKIADETVGTTPDEILPFLEEKGHPALTMDPLF</sequence>
<dbReference type="NCBIfam" id="NF007078">
    <property type="entry name" value="PRK09529.1"/>
    <property type="match status" value="1"/>
</dbReference>
<evidence type="ECO:0000256" key="4">
    <source>
        <dbReference type="ARBA" id="ARBA00022679"/>
    </source>
</evidence>
<keyword evidence="4" id="KW-0808">Transferase</keyword>
<evidence type="ECO:0000259" key="9">
    <source>
        <dbReference type="Pfam" id="PF19436"/>
    </source>
</evidence>
<gene>
    <name evidence="10" type="ORF">SAMN02745885_01766</name>
</gene>
<dbReference type="GO" id="GO:0006084">
    <property type="term" value="P:acetyl-CoA metabolic process"/>
    <property type="evidence" value="ECO:0007669"/>
    <property type="project" value="InterPro"/>
</dbReference>
<evidence type="ECO:0000256" key="1">
    <source>
        <dbReference type="ARBA" id="ARBA00012244"/>
    </source>
</evidence>
<keyword evidence="11" id="KW-1185">Reference proteome</keyword>
<dbReference type="Pfam" id="PF03598">
    <property type="entry name" value="CdhC"/>
    <property type="match status" value="1"/>
</dbReference>
<evidence type="ECO:0000256" key="3">
    <source>
        <dbReference type="ARBA" id="ARBA00022596"/>
    </source>
</evidence>
<dbReference type="NCBIfam" id="NF003379">
    <property type="entry name" value="PRK04456.1"/>
    <property type="match status" value="1"/>
</dbReference>
<dbReference type="GO" id="GO:0046872">
    <property type="term" value="F:metal ion binding"/>
    <property type="evidence" value="ECO:0007669"/>
    <property type="project" value="UniProtKB-KW"/>
</dbReference>
<dbReference type="GO" id="GO:0043885">
    <property type="term" value="F:anaerobic carbon-monoxide dehydrogenase activity"/>
    <property type="evidence" value="ECO:0007669"/>
    <property type="project" value="InterPro"/>
</dbReference>
<dbReference type="NCBIfam" id="TIGR00316">
    <property type="entry name" value="cdhC"/>
    <property type="match status" value="1"/>
</dbReference>
<dbReference type="InterPro" id="IPR011254">
    <property type="entry name" value="Prismane-like_sf"/>
</dbReference>
<dbReference type="SMR" id="A0A1T4QS33"/>
<dbReference type="RefSeq" id="WP_078665808.1">
    <property type="nucleotide sequence ID" value="NZ_FUXM01000021.1"/>
</dbReference>
<keyword evidence="3" id="KW-0533">Nickel</keyword>
<dbReference type="InterPro" id="IPR038571">
    <property type="entry name" value="CO_DH/Ac-CoA_synth_bsu_3_sf"/>
</dbReference>
<dbReference type="InterPro" id="IPR045822">
    <property type="entry name" value="ACS_CODH_B_C"/>
</dbReference>
<dbReference type="Gene3D" id="3.40.970.20">
    <property type="entry name" value="Carbon monoxide dehydrogenase alpha subunit. Chain D, domain 4"/>
    <property type="match status" value="1"/>
</dbReference>
<dbReference type="Proteomes" id="UP000189933">
    <property type="component" value="Unassembled WGS sequence"/>
</dbReference>